<feature type="region of interest" description="Disordered" evidence="1">
    <location>
        <begin position="167"/>
        <end position="194"/>
    </location>
</feature>
<feature type="region of interest" description="Disordered" evidence="1">
    <location>
        <begin position="534"/>
        <end position="589"/>
    </location>
</feature>
<accession>A0A179GJD5</accession>
<dbReference type="EMBL" id="LSBH01000006">
    <property type="protein sequence ID" value="OAQ77481.1"/>
    <property type="molecule type" value="Genomic_DNA"/>
</dbReference>
<reference evidence="2 3" key="1">
    <citation type="submission" date="2016-01" db="EMBL/GenBank/DDBJ databases">
        <title>Biosynthesis of antibiotic leucinostatins and their inhibition on Phytophthora in bio-control Purpureocillium lilacinum.</title>
        <authorList>
            <person name="Wang G."/>
            <person name="Liu Z."/>
            <person name="Lin R."/>
            <person name="Li E."/>
            <person name="Mao Z."/>
            <person name="Ling J."/>
            <person name="Yin W."/>
            <person name="Xie B."/>
        </authorList>
    </citation>
    <scope>NUCLEOTIDE SEQUENCE [LARGE SCALE GENOMIC DNA]</scope>
    <source>
        <strain evidence="2">PLBJ-1</strain>
    </source>
</reference>
<gene>
    <name evidence="2" type="ORF">VFPBJ_07953</name>
</gene>
<proteinExistence type="predicted"/>
<organism evidence="2 3">
    <name type="scientific">Purpureocillium lilacinum</name>
    <name type="common">Paecilomyces lilacinus</name>
    <dbReference type="NCBI Taxonomy" id="33203"/>
    <lineage>
        <taxon>Eukaryota</taxon>
        <taxon>Fungi</taxon>
        <taxon>Dikarya</taxon>
        <taxon>Ascomycota</taxon>
        <taxon>Pezizomycotina</taxon>
        <taxon>Sordariomycetes</taxon>
        <taxon>Hypocreomycetidae</taxon>
        <taxon>Hypocreales</taxon>
        <taxon>Ophiocordycipitaceae</taxon>
        <taxon>Purpureocillium</taxon>
    </lineage>
</organism>
<feature type="compositionally biased region" description="Low complexity" evidence="1">
    <location>
        <begin position="786"/>
        <end position="806"/>
    </location>
</feature>
<feature type="region of interest" description="Disordered" evidence="1">
    <location>
        <begin position="786"/>
        <end position="819"/>
    </location>
</feature>
<evidence type="ECO:0000256" key="1">
    <source>
        <dbReference type="SAM" id="MobiDB-lite"/>
    </source>
</evidence>
<feature type="compositionally biased region" description="Pro residues" evidence="1">
    <location>
        <begin position="464"/>
        <end position="475"/>
    </location>
</feature>
<feature type="region of interest" description="Disordered" evidence="1">
    <location>
        <begin position="463"/>
        <end position="490"/>
    </location>
</feature>
<evidence type="ECO:0000313" key="2">
    <source>
        <dbReference type="EMBL" id="OAQ77481.1"/>
    </source>
</evidence>
<dbReference type="AlphaFoldDB" id="A0A179GJD5"/>
<feature type="region of interest" description="Disordered" evidence="1">
    <location>
        <begin position="219"/>
        <end position="249"/>
    </location>
</feature>
<name>A0A179GJD5_PURLI</name>
<sequence>MSGPAGRSTTMKVGTEYAEMTRSLARDATPRQQTPENLSQRQGITIALCAIIIVVVVVVRGPARPRIGGAGGNQPVESDRLAWAARCIVCLRSLLPAIALELLEYRRRPFVSAPTGGPMQRFSKRNDVLVEDPSTKELAIMEEWLAKLERSVRAGCLLSGARRTLESSGAAPAVEDARGGGGDDGGDDGGKDRAEACMAGLAGLAARMDAVGSRHSLEAFPVEPPQHLRQGKPSDGSANCRPAEASTPGPPAGLVAPLGPGCACLGQEARQGSPRLDWKQPQAVQVAGRHVAVGMEVRAGPARGNEGRKEGAQVPYCTSMYRTAGRTPLPPSPWTGIVVPTQARKAGTELVGTWRTHLFYLCPVPTLPAHHRACQRPTAYSVPDVDVFIRESIRRGFSPPVASQSKMRRTDRLDLASGWLPTKILHPYESTPFCAPAAQRSAARPAVFFAALNPLRRVHRPLSCPHPQPHRPSPIRPAILPPERAGRDEEKRASALLFSVLHRQECAVPQHRAAQVQANRHFVQRSLARLPPRCRFNPPQWRRLGTGRSPPSAAHDLPPPTRPRPLTDGAQPSLQLQAPSHRPSRYPRLPSFGHQANWKRFFSNCWRSLSWPPHAQPRAHTTAHTTAIALTPRQLHTQTLFPPLVLPALALPGPPTSPVRLRRRPPGAPRRRRRPCIGNASLSKRPLPPQLALRLVRPSTTAPLHWTRPASLALGRRSYWLALALALAPGLACTALCSDSSTRYLLQTRLYSYLPTTLARDRFASSHPHPIIAHLVSPSASCASASSSSSPSSSSSSSSKQTLSTPPSTPTPPPCRPHPLALLHRTRGLASSLAPGI</sequence>
<dbReference type="Proteomes" id="UP000078240">
    <property type="component" value="Unassembled WGS sequence"/>
</dbReference>
<feature type="compositionally biased region" description="Basic residues" evidence="1">
    <location>
        <begin position="660"/>
        <end position="675"/>
    </location>
</feature>
<evidence type="ECO:0000313" key="3">
    <source>
        <dbReference type="Proteomes" id="UP000078240"/>
    </source>
</evidence>
<feature type="compositionally biased region" description="Pro residues" evidence="1">
    <location>
        <begin position="807"/>
        <end position="817"/>
    </location>
</feature>
<protein>
    <submittedName>
        <fullName evidence="2">Uncharacterized protein</fullName>
    </submittedName>
</protein>
<feature type="region of interest" description="Disordered" evidence="1">
    <location>
        <begin position="654"/>
        <end position="685"/>
    </location>
</feature>
<comment type="caution">
    <text evidence="2">The sequence shown here is derived from an EMBL/GenBank/DDBJ whole genome shotgun (WGS) entry which is preliminary data.</text>
</comment>